<dbReference type="AlphaFoldDB" id="A0A132BQU9"/>
<feature type="domain" description="Gfo/Idh/MocA-like oxidoreductase N-terminal" evidence="1">
    <location>
        <begin position="3"/>
        <end position="124"/>
    </location>
</feature>
<dbReference type="Gene3D" id="3.40.50.720">
    <property type="entry name" value="NAD(P)-binding Rossmann-like Domain"/>
    <property type="match status" value="1"/>
</dbReference>
<sequence length="346" mass="37714">MQALLVGCGGMANVWVKAITQRPYVADRVNLVGLVDRSPKTAQDLAAVSGLEGLPIFASVDEAMQSVDCDLVFDVTPPEARASVVRAALIAGKHVLSEKPMANSMAEARELTDLARSSNRLFAVTQNRRYKDGIRRIRAFLDSGALGEVTGIHADFFIGAHFGGFRDQMDHVLLLDMAIHHFDAARFLCGQNAGSVFCQETNPTGSWYAHGASAFAIFEMEHGPFFTYRGSWCAEGKRTSWDAAWRITGTRGTLTWDGLEQFEAHVTNSDEGFLRPLKQIDVPMAPDPRETEDHASVLAAFLDALETGQTAETDSTDNLHSLAMVFGAIESAKAGRKINIAQEITH</sequence>
<dbReference type="SUPFAM" id="SSF51735">
    <property type="entry name" value="NAD(P)-binding Rossmann-fold domains"/>
    <property type="match status" value="1"/>
</dbReference>
<dbReference type="Proteomes" id="UP000068382">
    <property type="component" value="Unassembled WGS sequence"/>
</dbReference>
<comment type="caution">
    <text evidence="3">The sequence shown here is derived from an EMBL/GenBank/DDBJ whole genome shotgun (WGS) entry which is preliminary data.</text>
</comment>
<evidence type="ECO:0000259" key="2">
    <source>
        <dbReference type="Pfam" id="PF22725"/>
    </source>
</evidence>
<protein>
    <submittedName>
        <fullName evidence="3">Putative oxidoreductase YdgJ</fullName>
        <ecNumber evidence="3">1.-.-.-</ecNumber>
    </submittedName>
</protein>
<keyword evidence="3" id="KW-0560">Oxidoreductase</keyword>
<evidence type="ECO:0000259" key="1">
    <source>
        <dbReference type="Pfam" id="PF01408"/>
    </source>
</evidence>
<evidence type="ECO:0000313" key="4">
    <source>
        <dbReference type="Proteomes" id="UP000068382"/>
    </source>
</evidence>
<dbReference type="PANTHER" id="PTHR43708:SF8">
    <property type="entry name" value="OXIDOREDUCTASE"/>
    <property type="match status" value="1"/>
</dbReference>
<organism evidence="3 4">
    <name type="scientific">Tritonibacter horizontis</name>
    <dbReference type="NCBI Taxonomy" id="1768241"/>
    <lineage>
        <taxon>Bacteria</taxon>
        <taxon>Pseudomonadati</taxon>
        <taxon>Pseudomonadota</taxon>
        <taxon>Alphaproteobacteria</taxon>
        <taxon>Rhodobacterales</taxon>
        <taxon>Paracoccaceae</taxon>
        <taxon>Tritonibacter</taxon>
    </lineage>
</organism>
<evidence type="ECO:0000313" key="3">
    <source>
        <dbReference type="EMBL" id="KUP90778.1"/>
    </source>
</evidence>
<dbReference type="InterPro" id="IPR051317">
    <property type="entry name" value="Gfo/Idh/MocA_oxidoreduct"/>
</dbReference>
<gene>
    <name evidence="3" type="primary">ydgJ_2</name>
    <name evidence="3" type="ORF">TRIHO_43230</name>
</gene>
<keyword evidence="4" id="KW-1185">Reference proteome</keyword>
<feature type="domain" description="GFO/IDH/MocA-like oxidoreductase" evidence="2">
    <location>
        <begin position="134"/>
        <end position="254"/>
    </location>
</feature>
<dbReference type="PANTHER" id="PTHR43708">
    <property type="entry name" value="CONSERVED EXPRESSED OXIDOREDUCTASE (EUROFUNG)"/>
    <property type="match status" value="1"/>
</dbReference>
<dbReference type="Pfam" id="PF22725">
    <property type="entry name" value="GFO_IDH_MocA_C3"/>
    <property type="match status" value="1"/>
</dbReference>
<name>A0A132BQU9_9RHOB</name>
<dbReference type="SUPFAM" id="SSF55347">
    <property type="entry name" value="Glyceraldehyde-3-phosphate dehydrogenase-like, C-terminal domain"/>
    <property type="match status" value="1"/>
</dbReference>
<dbReference type="RefSeq" id="WP_068248668.1">
    <property type="nucleotide sequence ID" value="NZ_LPUY01000135.1"/>
</dbReference>
<dbReference type="GO" id="GO:0016491">
    <property type="term" value="F:oxidoreductase activity"/>
    <property type="evidence" value="ECO:0007669"/>
    <property type="project" value="UniProtKB-KW"/>
</dbReference>
<dbReference type="Pfam" id="PF01408">
    <property type="entry name" value="GFO_IDH_MocA"/>
    <property type="match status" value="1"/>
</dbReference>
<dbReference type="InterPro" id="IPR055170">
    <property type="entry name" value="GFO_IDH_MocA-like_dom"/>
</dbReference>
<reference evidence="3 4" key="1">
    <citation type="submission" date="2015-12" db="EMBL/GenBank/DDBJ databases">
        <title>Genome sequence of the marine Rhodobacteraceae strain O3.65, Candidatus Tritonibacter horizontis.</title>
        <authorList>
            <person name="Poehlein A."/>
            <person name="Giebel H.A."/>
            <person name="Voget S."/>
            <person name="Brinkhoff T."/>
        </authorList>
    </citation>
    <scope>NUCLEOTIDE SEQUENCE [LARGE SCALE GENOMIC DNA]</scope>
    <source>
        <strain evidence="3 4">O3.65</strain>
    </source>
</reference>
<dbReference type="Gene3D" id="3.30.360.10">
    <property type="entry name" value="Dihydrodipicolinate Reductase, domain 2"/>
    <property type="match status" value="1"/>
</dbReference>
<accession>A0A132BQU9</accession>
<dbReference type="PATRIC" id="fig|1768241.3.peg.4517"/>
<dbReference type="EMBL" id="LPUY01000135">
    <property type="protein sequence ID" value="KUP90778.1"/>
    <property type="molecule type" value="Genomic_DNA"/>
</dbReference>
<dbReference type="InterPro" id="IPR036291">
    <property type="entry name" value="NAD(P)-bd_dom_sf"/>
</dbReference>
<dbReference type="GO" id="GO:0000166">
    <property type="term" value="F:nucleotide binding"/>
    <property type="evidence" value="ECO:0007669"/>
    <property type="project" value="InterPro"/>
</dbReference>
<proteinExistence type="predicted"/>
<dbReference type="InterPro" id="IPR000683">
    <property type="entry name" value="Gfo/Idh/MocA-like_OxRdtase_N"/>
</dbReference>
<dbReference type="OrthoDB" id="9800252at2"/>
<dbReference type="EC" id="1.-.-.-" evidence="3"/>